<evidence type="ECO:0000313" key="2">
    <source>
        <dbReference type="Proteomes" id="UP000249304"/>
    </source>
</evidence>
<proteinExistence type="predicted"/>
<name>A0A2W2DJA7_9ACTN</name>
<accession>A0A2W2DJA7</accession>
<keyword evidence="2" id="KW-1185">Reference proteome</keyword>
<reference evidence="1 2" key="1">
    <citation type="submission" date="2018-01" db="EMBL/GenBank/DDBJ databases">
        <title>Draft genome sequence of Nonomuraea sp. KC333.</title>
        <authorList>
            <person name="Sahin N."/>
            <person name="Saygin H."/>
            <person name="Ay H."/>
        </authorList>
    </citation>
    <scope>NUCLEOTIDE SEQUENCE [LARGE SCALE GENOMIC DNA]</scope>
    <source>
        <strain evidence="1 2">KC333</strain>
    </source>
</reference>
<sequence>MRTTVPVRLAAGDPLVEVRSTRCSGVVLTTAVTGLSVLPCRNGFRNLPLQEEAALFFTLQRFFFRGVGEGAVEG</sequence>
<gene>
    <name evidence="1" type="ORF">C1J01_43785</name>
</gene>
<dbReference type="AlphaFoldDB" id="A0A2W2DJA7"/>
<dbReference type="RefSeq" id="WP_111184938.1">
    <property type="nucleotide sequence ID" value="NZ_POUD01000361.1"/>
</dbReference>
<organism evidence="1 2">
    <name type="scientific">Nonomuraea aridisoli</name>
    <dbReference type="NCBI Taxonomy" id="2070368"/>
    <lineage>
        <taxon>Bacteria</taxon>
        <taxon>Bacillati</taxon>
        <taxon>Actinomycetota</taxon>
        <taxon>Actinomycetes</taxon>
        <taxon>Streptosporangiales</taxon>
        <taxon>Streptosporangiaceae</taxon>
        <taxon>Nonomuraea</taxon>
    </lineage>
</organism>
<protein>
    <submittedName>
        <fullName evidence="1">Uncharacterized protein</fullName>
    </submittedName>
</protein>
<evidence type="ECO:0000313" key="1">
    <source>
        <dbReference type="EMBL" id="PZG05165.1"/>
    </source>
</evidence>
<dbReference type="EMBL" id="POUD01000361">
    <property type="protein sequence ID" value="PZG05165.1"/>
    <property type="molecule type" value="Genomic_DNA"/>
</dbReference>
<dbReference type="Proteomes" id="UP000249304">
    <property type="component" value="Unassembled WGS sequence"/>
</dbReference>
<comment type="caution">
    <text evidence="1">The sequence shown here is derived from an EMBL/GenBank/DDBJ whole genome shotgun (WGS) entry which is preliminary data.</text>
</comment>